<dbReference type="EMBL" id="JAGISH010000022">
    <property type="protein sequence ID" value="MBP0485071.1"/>
    <property type="molecule type" value="Genomic_DNA"/>
</dbReference>
<dbReference type="HAMAP" id="MF_01398">
    <property type="entry name" value="ATP_synth_b_bprime"/>
    <property type="match status" value="1"/>
</dbReference>
<keyword evidence="8 13" id="KW-0472">Membrane</keyword>
<evidence type="ECO:0000256" key="14">
    <source>
        <dbReference type="RuleBase" id="RU003848"/>
    </source>
</evidence>
<evidence type="ECO:0000256" key="7">
    <source>
        <dbReference type="ARBA" id="ARBA00023065"/>
    </source>
</evidence>
<keyword evidence="4 13" id="KW-0812">Transmembrane</keyword>
<organism evidence="15 16">
    <name type="scientific">Sagittula salina</name>
    <dbReference type="NCBI Taxonomy" id="2820268"/>
    <lineage>
        <taxon>Bacteria</taxon>
        <taxon>Pseudomonadati</taxon>
        <taxon>Pseudomonadota</taxon>
        <taxon>Alphaproteobacteria</taxon>
        <taxon>Rhodobacterales</taxon>
        <taxon>Roseobacteraceae</taxon>
        <taxon>Sagittula</taxon>
    </lineage>
</organism>
<keyword evidence="13" id="KW-1003">Cell membrane</keyword>
<keyword evidence="5 13" id="KW-0375">Hydrogen ion transport</keyword>
<dbReference type="GO" id="GO:0005886">
    <property type="term" value="C:plasma membrane"/>
    <property type="evidence" value="ECO:0007669"/>
    <property type="project" value="UniProtKB-SubCell"/>
</dbReference>
<gene>
    <name evidence="13" type="primary">atpF</name>
    <name evidence="15" type="ORF">J5474_21575</name>
</gene>
<keyword evidence="7 13" id="KW-0406">Ion transport</keyword>
<dbReference type="Proteomes" id="UP000675940">
    <property type="component" value="Unassembled WGS sequence"/>
</dbReference>
<comment type="caution">
    <text evidence="15">The sequence shown here is derived from an EMBL/GenBank/DDBJ whole genome shotgun (WGS) entry which is preliminary data.</text>
</comment>
<dbReference type="GO" id="GO:0012505">
    <property type="term" value="C:endomembrane system"/>
    <property type="evidence" value="ECO:0007669"/>
    <property type="project" value="UniProtKB-SubCell"/>
</dbReference>
<dbReference type="Pfam" id="PF00430">
    <property type="entry name" value="ATP-synt_B"/>
    <property type="match status" value="1"/>
</dbReference>
<evidence type="ECO:0000256" key="3">
    <source>
        <dbReference type="ARBA" id="ARBA00022547"/>
    </source>
</evidence>
<evidence type="ECO:0000256" key="4">
    <source>
        <dbReference type="ARBA" id="ARBA00022692"/>
    </source>
</evidence>
<dbReference type="GO" id="GO:0046933">
    <property type="term" value="F:proton-transporting ATP synthase activity, rotational mechanism"/>
    <property type="evidence" value="ECO:0007669"/>
    <property type="project" value="UniProtKB-UniRule"/>
</dbReference>
<comment type="subcellular location">
    <subcellularLocation>
        <location evidence="13">Cell membrane</location>
        <topology evidence="13">Single-pass membrane protein</topology>
    </subcellularLocation>
    <subcellularLocation>
        <location evidence="12">Endomembrane system</location>
        <topology evidence="12">Single-pass membrane protein</topology>
    </subcellularLocation>
</comment>
<evidence type="ECO:0000256" key="2">
    <source>
        <dbReference type="ARBA" id="ARBA00022448"/>
    </source>
</evidence>
<evidence type="ECO:0000313" key="15">
    <source>
        <dbReference type="EMBL" id="MBP0485071.1"/>
    </source>
</evidence>
<evidence type="ECO:0000256" key="6">
    <source>
        <dbReference type="ARBA" id="ARBA00022989"/>
    </source>
</evidence>
<comment type="function">
    <text evidence="10 13">F(1)F(0) ATP synthase produces ATP from ADP in the presence of a proton or sodium gradient. F-type ATPases consist of two structural domains, F(1) containing the extramembraneous catalytic core and F(0) containing the membrane proton channel, linked together by a central stalk and a peripheral stalk. During catalysis, ATP synthesis in the catalytic domain of F(1) is coupled via a rotary mechanism of the central stalk subunits to proton translocation.</text>
</comment>
<evidence type="ECO:0000256" key="1">
    <source>
        <dbReference type="ARBA" id="ARBA00005513"/>
    </source>
</evidence>
<dbReference type="RefSeq" id="WP_209363981.1">
    <property type="nucleotide sequence ID" value="NZ_JAGISH010000022.1"/>
</dbReference>
<dbReference type="GO" id="GO:0046961">
    <property type="term" value="F:proton-transporting ATPase activity, rotational mechanism"/>
    <property type="evidence" value="ECO:0007669"/>
    <property type="project" value="TreeGrafter"/>
</dbReference>
<evidence type="ECO:0000313" key="16">
    <source>
        <dbReference type="Proteomes" id="UP000675940"/>
    </source>
</evidence>
<evidence type="ECO:0000256" key="12">
    <source>
        <dbReference type="ARBA" id="ARBA00037847"/>
    </source>
</evidence>
<keyword evidence="3 13" id="KW-0138">CF(0)</keyword>
<proteinExistence type="inferred from homology"/>
<dbReference type="PANTHER" id="PTHR33445:SF2">
    <property type="entry name" value="ATP SYNTHASE SUBUNIT B', CHLOROPLASTIC"/>
    <property type="match status" value="1"/>
</dbReference>
<evidence type="ECO:0000256" key="9">
    <source>
        <dbReference type="ARBA" id="ARBA00023310"/>
    </source>
</evidence>
<evidence type="ECO:0000256" key="13">
    <source>
        <dbReference type="HAMAP-Rule" id="MF_01398"/>
    </source>
</evidence>
<name>A0A940MUE8_9RHOB</name>
<dbReference type="AlphaFoldDB" id="A0A940MUE8"/>
<comment type="similarity">
    <text evidence="1 13 14">Belongs to the ATPase B chain family.</text>
</comment>
<dbReference type="GO" id="GO:0045259">
    <property type="term" value="C:proton-transporting ATP synthase complex"/>
    <property type="evidence" value="ECO:0007669"/>
    <property type="project" value="UniProtKB-KW"/>
</dbReference>
<dbReference type="PANTHER" id="PTHR33445">
    <property type="entry name" value="ATP SYNTHASE SUBUNIT B', CHLOROPLASTIC"/>
    <property type="match status" value="1"/>
</dbReference>
<dbReference type="InterPro" id="IPR050059">
    <property type="entry name" value="ATP_synthase_B_chain"/>
</dbReference>
<keyword evidence="9 13" id="KW-0066">ATP synthesis</keyword>
<dbReference type="InterPro" id="IPR002146">
    <property type="entry name" value="ATP_synth_b/b'su_bac/chlpt"/>
</dbReference>
<comment type="subunit">
    <text evidence="13">F-type ATPases have 2 components, F(1) - the catalytic core - and F(0) - the membrane proton channel. F(1) has five subunits: alpha(3), beta(3), gamma(1), delta(1), epsilon(1). F(0) has three main subunits: a(1), b(2) and c(10-14). The alpha and beta chains form an alternating ring which encloses part of the gamma chain. F(1) is attached to F(0) by a central stalk formed by the gamma and epsilon chains, while a peripheral stalk is formed by the delta and b chains.</text>
</comment>
<accession>A0A940MUE8</accession>
<feature type="transmembrane region" description="Helical" evidence="13">
    <location>
        <begin position="6"/>
        <end position="27"/>
    </location>
</feature>
<comment type="function">
    <text evidence="11">Component of the F(0) channel, it forms part of the peripheral stalk, linking F(1) to F(0). The b'-subunit is a diverged and duplicated form of b found in plants and photosynthetic bacteria.</text>
</comment>
<evidence type="ECO:0000256" key="10">
    <source>
        <dbReference type="ARBA" id="ARBA00025198"/>
    </source>
</evidence>
<evidence type="ECO:0000256" key="11">
    <source>
        <dbReference type="ARBA" id="ARBA00025614"/>
    </source>
</evidence>
<sequence>MTFDFTTFALQLVNVLVLLAILRHFLFRPVADIIARRKAQTEAALDAAAQARTEAETATAQAHAQAAEQTAARAAILEAATREAGSRRAELLDKAHEEAAQIVAEGRAARSHEREAEDERALTRLRDLSVAVARQALAAQPPDMQGYLDRLAATLAAMPEGDRKALLSGPLTLVSAARLPDALLRQAQAALAPYGATATPATDPALIAGIELRSPSGVLRNSLAHDLDLLAKALHDDRA</sequence>
<keyword evidence="16" id="KW-1185">Reference proteome</keyword>
<keyword evidence="6 13" id="KW-1133">Transmembrane helix</keyword>
<reference evidence="15" key="1">
    <citation type="submission" date="2021-03" db="EMBL/GenBank/DDBJ databases">
        <title>Sagittula salina sp. nov. strain M10.9X isolated from the marine waste.</title>
        <authorList>
            <person name="Satari L."/>
            <person name="Molina-Menor E."/>
            <person name="Vidal-Verdu A."/>
            <person name="Pascual J."/>
            <person name="Pereto J."/>
            <person name="Porcar M."/>
        </authorList>
    </citation>
    <scope>NUCLEOTIDE SEQUENCE</scope>
    <source>
        <strain evidence="15">M10.9X</strain>
    </source>
</reference>
<evidence type="ECO:0000256" key="8">
    <source>
        <dbReference type="ARBA" id="ARBA00023136"/>
    </source>
</evidence>
<keyword evidence="2 13" id="KW-0813">Transport</keyword>
<protein>
    <recommendedName>
        <fullName evidence="13">ATP synthase subunit b</fullName>
    </recommendedName>
    <alternativeName>
        <fullName evidence="13">ATP synthase F(0) sector subunit b</fullName>
    </alternativeName>
    <alternativeName>
        <fullName evidence="13">ATPase subunit I</fullName>
    </alternativeName>
    <alternativeName>
        <fullName evidence="13">F-type ATPase subunit b</fullName>
        <shortName evidence="13">F-ATPase subunit b</shortName>
    </alternativeName>
</protein>
<evidence type="ECO:0000256" key="5">
    <source>
        <dbReference type="ARBA" id="ARBA00022781"/>
    </source>
</evidence>